<keyword evidence="2" id="KW-1185">Reference proteome</keyword>
<accession>A0A6A6I0I1</accession>
<gene>
    <name evidence="1" type="ORF">BU26DRAFT_109044</name>
</gene>
<organism evidence="1 2">
    <name type="scientific">Trematosphaeria pertusa</name>
    <dbReference type="NCBI Taxonomy" id="390896"/>
    <lineage>
        <taxon>Eukaryota</taxon>
        <taxon>Fungi</taxon>
        <taxon>Dikarya</taxon>
        <taxon>Ascomycota</taxon>
        <taxon>Pezizomycotina</taxon>
        <taxon>Dothideomycetes</taxon>
        <taxon>Pleosporomycetidae</taxon>
        <taxon>Pleosporales</taxon>
        <taxon>Massarineae</taxon>
        <taxon>Trematosphaeriaceae</taxon>
        <taxon>Trematosphaeria</taxon>
    </lineage>
</organism>
<dbReference type="GeneID" id="54572697"/>
<proteinExistence type="predicted"/>
<name>A0A6A6I0I1_9PLEO</name>
<sequence length="228" mass="25035">MSLQNLRESIAAAEGKELACRCQASTLAEMARKTHDVRWDYTAVCFWIVAIALVRRTTARSSSDISTAGCHSRKVAEAAVRLLPVPIRRGPPYDKAELRIAMKALGGRPSGAYASGLWWSEVMERRGSVKSAKNPTSVFLSYSVTPGLDLTSTTNLCLSQSAKHRTLGAEEPNRFIREGVGLRASATLRQPDAQTCGLTLFFHRCFPRRTRIPLLIALGVAVIPRRPN</sequence>
<dbReference type="RefSeq" id="XP_033678791.1">
    <property type="nucleotide sequence ID" value="XM_033819367.1"/>
</dbReference>
<evidence type="ECO:0000313" key="2">
    <source>
        <dbReference type="Proteomes" id="UP000800094"/>
    </source>
</evidence>
<dbReference type="EMBL" id="ML987204">
    <property type="protein sequence ID" value="KAF2243787.1"/>
    <property type="molecule type" value="Genomic_DNA"/>
</dbReference>
<protein>
    <submittedName>
        <fullName evidence="1">Uncharacterized protein</fullName>
    </submittedName>
</protein>
<evidence type="ECO:0000313" key="1">
    <source>
        <dbReference type="EMBL" id="KAF2243787.1"/>
    </source>
</evidence>
<reference evidence="1" key="1">
    <citation type="journal article" date="2020" name="Stud. Mycol.">
        <title>101 Dothideomycetes genomes: a test case for predicting lifestyles and emergence of pathogens.</title>
        <authorList>
            <person name="Haridas S."/>
            <person name="Albert R."/>
            <person name="Binder M."/>
            <person name="Bloem J."/>
            <person name="Labutti K."/>
            <person name="Salamov A."/>
            <person name="Andreopoulos B."/>
            <person name="Baker S."/>
            <person name="Barry K."/>
            <person name="Bills G."/>
            <person name="Bluhm B."/>
            <person name="Cannon C."/>
            <person name="Castanera R."/>
            <person name="Culley D."/>
            <person name="Daum C."/>
            <person name="Ezra D."/>
            <person name="Gonzalez J."/>
            <person name="Henrissat B."/>
            <person name="Kuo A."/>
            <person name="Liang C."/>
            <person name="Lipzen A."/>
            <person name="Lutzoni F."/>
            <person name="Magnuson J."/>
            <person name="Mondo S."/>
            <person name="Nolan M."/>
            <person name="Ohm R."/>
            <person name="Pangilinan J."/>
            <person name="Park H.-J."/>
            <person name="Ramirez L."/>
            <person name="Alfaro M."/>
            <person name="Sun H."/>
            <person name="Tritt A."/>
            <person name="Yoshinaga Y."/>
            <person name="Zwiers L.-H."/>
            <person name="Turgeon B."/>
            <person name="Goodwin S."/>
            <person name="Spatafora J."/>
            <person name="Crous P."/>
            <person name="Grigoriev I."/>
        </authorList>
    </citation>
    <scope>NUCLEOTIDE SEQUENCE</scope>
    <source>
        <strain evidence="1">CBS 122368</strain>
    </source>
</reference>
<dbReference type="Proteomes" id="UP000800094">
    <property type="component" value="Unassembled WGS sequence"/>
</dbReference>
<dbReference type="AlphaFoldDB" id="A0A6A6I0I1"/>